<evidence type="ECO:0000256" key="11">
    <source>
        <dbReference type="SAM" id="MobiDB-lite"/>
    </source>
</evidence>
<evidence type="ECO:0000256" key="8">
    <source>
        <dbReference type="ARBA" id="ARBA00023015"/>
    </source>
</evidence>
<evidence type="ECO:0000313" key="13">
    <source>
        <dbReference type="Proteomes" id="UP000332515"/>
    </source>
</evidence>
<protein>
    <recommendedName>
        <fullName evidence="3">Ferric uptake regulation protein</fullName>
    </recommendedName>
</protein>
<dbReference type="InterPro" id="IPR002481">
    <property type="entry name" value="FUR"/>
</dbReference>
<dbReference type="PANTHER" id="PTHR33202">
    <property type="entry name" value="ZINC UPTAKE REGULATION PROTEIN"/>
    <property type="match status" value="1"/>
</dbReference>
<gene>
    <name evidence="12" type="ORF">F0357_11285</name>
</gene>
<comment type="similarity">
    <text evidence="2">Belongs to the Fur family.</text>
</comment>
<keyword evidence="13" id="KW-1185">Reference proteome</keyword>
<dbReference type="Gene3D" id="1.10.10.10">
    <property type="entry name" value="Winged helix-like DNA-binding domain superfamily/Winged helix DNA-binding domain"/>
    <property type="match status" value="1"/>
</dbReference>
<organism evidence="12 13">
    <name type="scientific">Segnochrobactrum spirostomi</name>
    <dbReference type="NCBI Taxonomy" id="2608987"/>
    <lineage>
        <taxon>Bacteria</taxon>
        <taxon>Pseudomonadati</taxon>
        <taxon>Pseudomonadota</taxon>
        <taxon>Alphaproteobacteria</taxon>
        <taxon>Hyphomicrobiales</taxon>
        <taxon>Segnochrobactraceae</taxon>
        <taxon>Segnochrobactrum</taxon>
    </lineage>
</organism>
<evidence type="ECO:0000256" key="7">
    <source>
        <dbReference type="ARBA" id="ARBA00022833"/>
    </source>
</evidence>
<dbReference type="GO" id="GO:0000976">
    <property type="term" value="F:transcription cis-regulatory region binding"/>
    <property type="evidence" value="ECO:0007669"/>
    <property type="project" value="TreeGrafter"/>
</dbReference>
<evidence type="ECO:0000256" key="2">
    <source>
        <dbReference type="ARBA" id="ARBA00007957"/>
    </source>
</evidence>
<dbReference type="NCBIfam" id="NF045678">
    <property type="entry name" value="TransRegIrrA"/>
    <property type="match status" value="1"/>
</dbReference>
<keyword evidence="10" id="KW-0804">Transcription</keyword>
<proteinExistence type="inferred from homology"/>
<evidence type="ECO:0000256" key="5">
    <source>
        <dbReference type="ARBA" id="ARBA00022491"/>
    </source>
</evidence>
<dbReference type="GO" id="GO:0045892">
    <property type="term" value="P:negative regulation of DNA-templated transcription"/>
    <property type="evidence" value="ECO:0007669"/>
    <property type="project" value="TreeGrafter"/>
</dbReference>
<dbReference type="NCBIfam" id="NF045677">
    <property type="entry name" value="FeRespRegIrr"/>
    <property type="match status" value="1"/>
</dbReference>
<evidence type="ECO:0000256" key="1">
    <source>
        <dbReference type="ARBA" id="ARBA00004496"/>
    </source>
</evidence>
<evidence type="ECO:0000313" key="12">
    <source>
        <dbReference type="EMBL" id="MQT13214.1"/>
    </source>
</evidence>
<comment type="subcellular location">
    <subcellularLocation>
        <location evidence="1">Cytoplasm</location>
    </subcellularLocation>
</comment>
<accession>A0A6A7Y2D0</accession>
<dbReference type="GO" id="GO:0005737">
    <property type="term" value="C:cytoplasm"/>
    <property type="evidence" value="ECO:0007669"/>
    <property type="project" value="UniProtKB-SubCell"/>
</dbReference>
<dbReference type="SUPFAM" id="SSF46785">
    <property type="entry name" value="Winged helix' DNA-binding domain"/>
    <property type="match status" value="1"/>
</dbReference>
<keyword evidence="5" id="KW-0678">Repressor</keyword>
<name>A0A6A7Y2D0_9HYPH</name>
<feature type="compositionally biased region" description="Basic residues" evidence="11">
    <location>
        <begin position="22"/>
        <end position="35"/>
    </location>
</feature>
<evidence type="ECO:0000256" key="10">
    <source>
        <dbReference type="ARBA" id="ARBA00023163"/>
    </source>
</evidence>
<keyword evidence="8" id="KW-0805">Transcription regulation</keyword>
<evidence type="ECO:0000256" key="4">
    <source>
        <dbReference type="ARBA" id="ARBA00022490"/>
    </source>
</evidence>
<dbReference type="InterPro" id="IPR036390">
    <property type="entry name" value="WH_DNA-bd_sf"/>
</dbReference>
<dbReference type="GO" id="GO:1900376">
    <property type="term" value="P:regulation of secondary metabolite biosynthetic process"/>
    <property type="evidence" value="ECO:0007669"/>
    <property type="project" value="TreeGrafter"/>
</dbReference>
<keyword evidence="9" id="KW-0238">DNA-binding</keyword>
<dbReference type="PANTHER" id="PTHR33202:SF7">
    <property type="entry name" value="FERRIC UPTAKE REGULATION PROTEIN"/>
    <property type="match status" value="1"/>
</dbReference>
<dbReference type="EMBL" id="VWNA01000001">
    <property type="protein sequence ID" value="MQT13214.1"/>
    <property type="molecule type" value="Genomic_DNA"/>
</dbReference>
<dbReference type="FunFam" id="1.10.10.10:FF:000007">
    <property type="entry name" value="Ferric uptake regulation protein"/>
    <property type="match status" value="1"/>
</dbReference>
<reference evidence="12 13" key="1">
    <citation type="submission" date="2019-09" db="EMBL/GenBank/DDBJ databases">
        <title>Segnochrobactrum spirostomi gen. nov., sp. nov., isolated from the ciliate Spirostomum cf. yagiui and description of a novel family, Segnochrobactraceae fam. nov. within the order Rhizobiales of the class Alphaproteobacteria.</title>
        <authorList>
            <person name="Akter S."/>
            <person name="Shazib S.U.A."/>
            <person name="Shin M.K."/>
        </authorList>
    </citation>
    <scope>NUCLEOTIDE SEQUENCE [LARGE SCALE GENOMIC DNA]</scope>
    <source>
        <strain evidence="12 13">Sp-1</strain>
    </source>
</reference>
<dbReference type="GO" id="GO:0008270">
    <property type="term" value="F:zinc ion binding"/>
    <property type="evidence" value="ECO:0007669"/>
    <property type="project" value="TreeGrafter"/>
</dbReference>
<dbReference type="AlphaFoldDB" id="A0A6A7Y2D0"/>
<dbReference type="CDD" id="cd07153">
    <property type="entry name" value="Fur_like"/>
    <property type="match status" value="1"/>
</dbReference>
<feature type="region of interest" description="Disordered" evidence="11">
    <location>
        <begin position="16"/>
        <end position="35"/>
    </location>
</feature>
<dbReference type="Pfam" id="PF01475">
    <property type="entry name" value="FUR"/>
    <property type="match status" value="1"/>
</dbReference>
<keyword evidence="7" id="KW-0862">Zinc</keyword>
<dbReference type="InterPro" id="IPR036388">
    <property type="entry name" value="WH-like_DNA-bd_sf"/>
</dbReference>
<comment type="caution">
    <text evidence="12">The sequence shown here is derived from an EMBL/GenBank/DDBJ whole genome shotgun (WGS) entry which is preliminary data.</text>
</comment>
<sequence length="171" mass="18989">MVISRVSSVVVTDLHGIGGHEHGHHQHGHHEHHHPMTVGSVRSMLREAGLRPTRQRLALAEILYAKGNRHVSAEQLHEEALTARVPVSLATVYNTLHQFTEAGLLREVAVDGTKTYFDTNTSDHHHFFIETANSVIDIPGDGLVIGDLPAPPEDMEIVRVDVVVRVRPKQR</sequence>
<dbReference type="Proteomes" id="UP000332515">
    <property type="component" value="Unassembled WGS sequence"/>
</dbReference>
<evidence type="ECO:0000256" key="3">
    <source>
        <dbReference type="ARBA" id="ARBA00020910"/>
    </source>
</evidence>
<evidence type="ECO:0000256" key="9">
    <source>
        <dbReference type="ARBA" id="ARBA00023125"/>
    </source>
</evidence>
<evidence type="ECO:0000256" key="6">
    <source>
        <dbReference type="ARBA" id="ARBA00022723"/>
    </source>
</evidence>
<dbReference type="GO" id="GO:0003700">
    <property type="term" value="F:DNA-binding transcription factor activity"/>
    <property type="evidence" value="ECO:0007669"/>
    <property type="project" value="InterPro"/>
</dbReference>
<keyword evidence="6" id="KW-0479">Metal-binding</keyword>
<keyword evidence="4" id="KW-0963">Cytoplasm</keyword>